<dbReference type="OrthoDB" id="1797494at2"/>
<protein>
    <recommendedName>
        <fullName evidence="3">DUF5667 domain-containing protein</fullName>
    </recommendedName>
</protein>
<organism evidence="4 5">
    <name type="scientific">Desulfosporosinus fructosivorans</name>
    <dbReference type="NCBI Taxonomy" id="2018669"/>
    <lineage>
        <taxon>Bacteria</taxon>
        <taxon>Bacillati</taxon>
        <taxon>Bacillota</taxon>
        <taxon>Clostridia</taxon>
        <taxon>Eubacteriales</taxon>
        <taxon>Desulfitobacteriaceae</taxon>
        <taxon>Desulfosporosinus</taxon>
    </lineage>
</organism>
<feature type="domain" description="DUF5667" evidence="3">
    <location>
        <begin position="269"/>
        <end position="369"/>
    </location>
</feature>
<evidence type="ECO:0000259" key="3">
    <source>
        <dbReference type="Pfam" id="PF18915"/>
    </source>
</evidence>
<feature type="chain" id="PRO_5021403216" description="DUF5667 domain-containing protein" evidence="2">
    <location>
        <begin position="27"/>
        <end position="524"/>
    </location>
</feature>
<gene>
    <name evidence="4" type="ORF">E4K67_01270</name>
</gene>
<dbReference type="RefSeq" id="WP_135544602.1">
    <property type="nucleotide sequence ID" value="NZ_SPQQ01000001.1"/>
</dbReference>
<proteinExistence type="predicted"/>
<evidence type="ECO:0000256" key="2">
    <source>
        <dbReference type="SAM" id="SignalP"/>
    </source>
</evidence>
<evidence type="ECO:0000313" key="5">
    <source>
        <dbReference type="Proteomes" id="UP000298460"/>
    </source>
</evidence>
<dbReference type="EMBL" id="SPQQ01000001">
    <property type="protein sequence ID" value="TGE39663.1"/>
    <property type="molecule type" value="Genomic_DNA"/>
</dbReference>
<dbReference type="AlphaFoldDB" id="A0A4Z0RCH0"/>
<accession>A0A4Z0RCH0</accession>
<feature type="compositionally biased region" description="Basic and acidic residues" evidence="1">
    <location>
        <begin position="498"/>
        <end position="524"/>
    </location>
</feature>
<dbReference type="InterPro" id="IPR043725">
    <property type="entry name" value="DUF5667"/>
</dbReference>
<comment type="caution">
    <text evidence="4">The sequence shown here is derived from an EMBL/GenBank/DDBJ whole genome shotgun (WGS) entry which is preliminary data.</text>
</comment>
<reference evidence="4 5" key="1">
    <citation type="submission" date="2019-03" db="EMBL/GenBank/DDBJ databases">
        <title>Draft Genome Sequence of Desulfosporosinus fructosivorans Strain 63.6F, Isolated from Marine Sediment in the Baltic Sea.</title>
        <authorList>
            <person name="Hausmann B."/>
            <person name="Vandieken V."/>
            <person name="Pjevac P."/>
            <person name="Schreck K."/>
            <person name="Herbold C.W."/>
            <person name="Loy A."/>
        </authorList>
    </citation>
    <scope>NUCLEOTIDE SEQUENCE [LARGE SCALE GENOMIC DNA]</scope>
    <source>
        <strain evidence="4 5">63.6F</strain>
    </source>
</reference>
<evidence type="ECO:0000256" key="1">
    <source>
        <dbReference type="SAM" id="MobiDB-lite"/>
    </source>
</evidence>
<dbReference type="Pfam" id="PF18915">
    <property type="entry name" value="DUF5667"/>
    <property type="match status" value="1"/>
</dbReference>
<sequence>MIKMKKQLAVAVTVAFLALPISSALAQTITPDTQVMVANTTTTVTATTVHEVAEEAVSAYEDAPITTLVEVAKAEGLKAAAVTAVAEVNDEDTNAAFELRIKNQATEIAKAKIALQVEAAETAISAYEAAPITTLVEVTKAEDLKAAAVTAVAAVSDEDTNAAFELRVKNQATEIATAKTALQVEAAEEAVSAYEAAPITTLAKIAKAEDLKATAVTAVAAVSDEDTNAAFELRIKNQATEIAKAKTALSAPVVDEDGNEILPATLFSDLINKLQLALTYDPARKGELNHRQALKKLSQAHQFVKDGNIEASEVCLNEYTDKIAKAQAFLLEVEDTDSETAKNLAIALANVEAKNIQVLGNLVDKLPPQAAQKLALNVVRTMEKAVDKIQKEEEKVALVTSVPKVETEKTIMDNETKAALEQFRKSVNEKRKIYIEDKDQNHQNDQDENVAKQTKPEQVKPEKPEMDRNSYQVNQSDKAHVTIVPVKAQMAPTVRSSDNNKDDLNKQGDRDKDNGGDNNRRDHK</sequence>
<keyword evidence="2" id="KW-0732">Signal</keyword>
<feature type="region of interest" description="Disordered" evidence="1">
    <location>
        <begin position="435"/>
        <end position="524"/>
    </location>
</feature>
<feature type="compositionally biased region" description="Basic and acidic residues" evidence="1">
    <location>
        <begin position="435"/>
        <end position="445"/>
    </location>
</feature>
<evidence type="ECO:0000313" key="4">
    <source>
        <dbReference type="EMBL" id="TGE39663.1"/>
    </source>
</evidence>
<feature type="signal peptide" evidence="2">
    <location>
        <begin position="1"/>
        <end position="26"/>
    </location>
</feature>
<name>A0A4Z0RCH0_9FIRM</name>
<dbReference type="Proteomes" id="UP000298460">
    <property type="component" value="Unassembled WGS sequence"/>
</dbReference>
<feature type="compositionally biased region" description="Basic and acidic residues" evidence="1">
    <location>
        <begin position="454"/>
        <end position="468"/>
    </location>
</feature>
<keyword evidence="5" id="KW-1185">Reference proteome</keyword>